<name>A0A9X2VX20_9PSEU</name>
<comment type="caution">
    <text evidence="2">The sequence shown here is derived from an EMBL/GenBank/DDBJ whole genome shotgun (WGS) entry which is preliminary data.</text>
</comment>
<dbReference type="AlphaFoldDB" id="A0A9X2VX20"/>
<sequence>MHHLIREAFRGDDGMTTAEYAIGTLAAAALATALYVVLSGDIVSQLLEDLVKSAFSVGT</sequence>
<reference evidence="2" key="1">
    <citation type="submission" date="2022-08" db="EMBL/GenBank/DDBJ databases">
        <authorList>
            <person name="Tistechok S."/>
            <person name="Samborskyy M."/>
            <person name="Roman I."/>
        </authorList>
    </citation>
    <scope>NUCLEOTIDE SEQUENCE</scope>
    <source>
        <strain evidence="2">DSM 103496</strain>
    </source>
</reference>
<evidence type="ECO:0000256" key="1">
    <source>
        <dbReference type="SAM" id="Phobius"/>
    </source>
</evidence>
<dbReference type="InterPro" id="IPR025338">
    <property type="entry name" value="DUF4244"/>
</dbReference>
<evidence type="ECO:0000313" key="2">
    <source>
        <dbReference type="EMBL" id="MCS7484234.1"/>
    </source>
</evidence>
<dbReference type="EMBL" id="JANYMP010000043">
    <property type="protein sequence ID" value="MCS7484234.1"/>
    <property type="molecule type" value="Genomic_DNA"/>
</dbReference>
<keyword evidence="1" id="KW-1133">Transmembrane helix</keyword>
<accession>A0A9X2VX20</accession>
<feature type="transmembrane region" description="Helical" evidence="1">
    <location>
        <begin position="20"/>
        <end position="38"/>
    </location>
</feature>
<dbReference type="Pfam" id="PF14029">
    <property type="entry name" value="DUF4244"/>
    <property type="match status" value="1"/>
</dbReference>
<keyword evidence="3" id="KW-1185">Reference proteome</keyword>
<protein>
    <submittedName>
        <fullName evidence="2">DUF4244 domain-containing protein</fullName>
    </submittedName>
</protein>
<keyword evidence="1" id="KW-0472">Membrane</keyword>
<dbReference type="Proteomes" id="UP001141259">
    <property type="component" value="Unassembled WGS sequence"/>
</dbReference>
<organism evidence="2 3">
    <name type="scientific">Umezawaea endophytica</name>
    <dbReference type="NCBI Taxonomy" id="1654476"/>
    <lineage>
        <taxon>Bacteria</taxon>
        <taxon>Bacillati</taxon>
        <taxon>Actinomycetota</taxon>
        <taxon>Actinomycetes</taxon>
        <taxon>Pseudonocardiales</taxon>
        <taxon>Pseudonocardiaceae</taxon>
        <taxon>Umezawaea</taxon>
    </lineage>
</organism>
<gene>
    <name evidence="2" type="ORF">NZH93_46020</name>
</gene>
<keyword evidence="1" id="KW-0812">Transmembrane</keyword>
<proteinExistence type="predicted"/>
<dbReference type="RefSeq" id="WP_259629683.1">
    <property type="nucleotide sequence ID" value="NZ_JANYMP010000043.1"/>
</dbReference>
<evidence type="ECO:0000313" key="3">
    <source>
        <dbReference type="Proteomes" id="UP001141259"/>
    </source>
</evidence>